<keyword evidence="3" id="KW-1185">Reference proteome</keyword>
<proteinExistence type="predicted"/>
<accession>A0A4C1WUP5</accession>
<sequence length="183" mass="20204">MHWSIRCGQLEPKAMPLSAEPTHVYACNGQTHKALGTSTRQHEQAASQPALGQRGGPEVRRPRSEIRRQREYGEVIEPEMITNSLKYILQNRSPTFVLFNLSNLVPAFNSGSVTVLDFGPVHTLDSNADLMLGFEFALAVNFGLVLALDFTPRPVSVHGSNLCEAMTNASIKIKCKIYYSGMV</sequence>
<comment type="caution">
    <text evidence="2">The sequence shown here is derived from an EMBL/GenBank/DDBJ whole genome shotgun (WGS) entry which is preliminary data.</text>
</comment>
<name>A0A4C1WUP5_EUMVA</name>
<dbReference type="AlphaFoldDB" id="A0A4C1WUP5"/>
<evidence type="ECO:0000313" key="3">
    <source>
        <dbReference type="Proteomes" id="UP000299102"/>
    </source>
</evidence>
<feature type="compositionally biased region" description="Basic and acidic residues" evidence="1">
    <location>
        <begin position="57"/>
        <end position="66"/>
    </location>
</feature>
<organism evidence="2 3">
    <name type="scientific">Eumeta variegata</name>
    <name type="common">Bagworm moth</name>
    <name type="synonym">Eumeta japonica</name>
    <dbReference type="NCBI Taxonomy" id="151549"/>
    <lineage>
        <taxon>Eukaryota</taxon>
        <taxon>Metazoa</taxon>
        <taxon>Ecdysozoa</taxon>
        <taxon>Arthropoda</taxon>
        <taxon>Hexapoda</taxon>
        <taxon>Insecta</taxon>
        <taxon>Pterygota</taxon>
        <taxon>Neoptera</taxon>
        <taxon>Endopterygota</taxon>
        <taxon>Lepidoptera</taxon>
        <taxon>Glossata</taxon>
        <taxon>Ditrysia</taxon>
        <taxon>Tineoidea</taxon>
        <taxon>Psychidae</taxon>
        <taxon>Oiketicinae</taxon>
        <taxon>Eumeta</taxon>
    </lineage>
</organism>
<dbReference type="EMBL" id="BGZK01000662">
    <property type="protein sequence ID" value="GBP55148.1"/>
    <property type="molecule type" value="Genomic_DNA"/>
</dbReference>
<evidence type="ECO:0000313" key="2">
    <source>
        <dbReference type="EMBL" id="GBP55148.1"/>
    </source>
</evidence>
<feature type="compositionally biased region" description="Polar residues" evidence="1">
    <location>
        <begin position="36"/>
        <end position="47"/>
    </location>
</feature>
<dbReference type="Proteomes" id="UP000299102">
    <property type="component" value="Unassembled WGS sequence"/>
</dbReference>
<reference evidence="2 3" key="1">
    <citation type="journal article" date="2019" name="Commun. Biol.">
        <title>The bagworm genome reveals a unique fibroin gene that provides high tensile strength.</title>
        <authorList>
            <person name="Kono N."/>
            <person name="Nakamura H."/>
            <person name="Ohtoshi R."/>
            <person name="Tomita M."/>
            <person name="Numata K."/>
            <person name="Arakawa K."/>
        </authorList>
    </citation>
    <scope>NUCLEOTIDE SEQUENCE [LARGE SCALE GENOMIC DNA]</scope>
</reference>
<protein>
    <submittedName>
        <fullName evidence="2">Uncharacterized protein</fullName>
    </submittedName>
</protein>
<gene>
    <name evidence="2" type="ORF">EVAR_90169_1</name>
</gene>
<evidence type="ECO:0000256" key="1">
    <source>
        <dbReference type="SAM" id="MobiDB-lite"/>
    </source>
</evidence>
<feature type="region of interest" description="Disordered" evidence="1">
    <location>
        <begin position="36"/>
        <end position="66"/>
    </location>
</feature>